<organism evidence="1 2">
    <name type="scientific">Motilibacter rhizosphaerae</name>
    <dbReference type="NCBI Taxonomy" id="598652"/>
    <lineage>
        <taxon>Bacteria</taxon>
        <taxon>Bacillati</taxon>
        <taxon>Actinomycetota</taxon>
        <taxon>Actinomycetes</taxon>
        <taxon>Motilibacterales</taxon>
        <taxon>Motilibacteraceae</taxon>
        <taxon>Motilibacter</taxon>
    </lineage>
</organism>
<comment type="caution">
    <text evidence="1">The sequence shown here is derived from an EMBL/GenBank/DDBJ whole genome shotgun (WGS) entry which is preliminary data.</text>
</comment>
<accession>A0A4Q7NB45</accession>
<evidence type="ECO:0000313" key="2">
    <source>
        <dbReference type="Proteomes" id="UP000293638"/>
    </source>
</evidence>
<dbReference type="Proteomes" id="UP000293638">
    <property type="component" value="Unassembled WGS sequence"/>
</dbReference>
<evidence type="ECO:0000313" key="1">
    <source>
        <dbReference type="EMBL" id="RZS80188.1"/>
    </source>
</evidence>
<name>A0A4Q7NB45_9ACTN</name>
<protein>
    <submittedName>
        <fullName evidence="1">Uncharacterized protein</fullName>
    </submittedName>
</protein>
<reference evidence="1 2" key="1">
    <citation type="submission" date="2019-02" db="EMBL/GenBank/DDBJ databases">
        <title>Genomic Encyclopedia of Type Strains, Phase IV (KMG-IV): sequencing the most valuable type-strain genomes for metagenomic binning, comparative biology and taxonomic classification.</title>
        <authorList>
            <person name="Goeker M."/>
        </authorList>
    </citation>
    <scope>NUCLEOTIDE SEQUENCE [LARGE SCALE GENOMIC DNA]</scope>
    <source>
        <strain evidence="1 2">DSM 45622</strain>
    </source>
</reference>
<sequence>MPFLERHQCQQCDSFFTRTYGLRGRKPRYCGESCRAKAEHARIVARLVADGKLVEVPA</sequence>
<gene>
    <name evidence="1" type="ORF">EV189_3670</name>
</gene>
<keyword evidence="2" id="KW-1185">Reference proteome</keyword>
<dbReference type="EMBL" id="SGXD01000005">
    <property type="protein sequence ID" value="RZS80188.1"/>
    <property type="molecule type" value="Genomic_DNA"/>
</dbReference>
<dbReference type="AlphaFoldDB" id="A0A4Q7NB45"/>
<proteinExistence type="predicted"/>